<dbReference type="Proteomes" id="UP001219525">
    <property type="component" value="Unassembled WGS sequence"/>
</dbReference>
<name>A0AAD6UQJ4_9AGAR</name>
<feature type="compositionally biased region" description="Polar residues" evidence="1">
    <location>
        <begin position="25"/>
        <end position="34"/>
    </location>
</feature>
<evidence type="ECO:0000313" key="2">
    <source>
        <dbReference type="EMBL" id="KAJ7190692.1"/>
    </source>
</evidence>
<organism evidence="2 3">
    <name type="scientific">Mycena pura</name>
    <dbReference type="NCBI Taxonomy" id="153505"/>
    <lineage>
        <taxon>Eukaryota</taxon>
        <taxon>Fungi</taxon>
        <taxon>Dikarya</taxon>
        <taxon>Basidiomycota</taxon>
        <taxon>Agaricomycotina</taxon>
        <taxon>Agaricomycetes</taxon>
        <taxon>Agaricomycetidae</taxon>
        <taxon>Agaricales</taxon>
        <taxon>Marasmiineae</taxon>
        <taxon>Mycenaceae</taxon>
        <taxon>Mycena</taxon>
    </lineage>
</organism>
<protein>
    <submittedName>
        <fullName evidence="2">Uncharacterized protein</fullName>
    </submittedName>
</protein>
<gene>
    <name evidence="2" type="ORF">GGX14DRAFT_603649</name>
</gene>
<dbReference type="Gene3D" id="3.10.129.10">
    <property type="entry name" value="Hotdog Thioesterase"/>
    <property type="match status" value="1"/>
</dbReference>
<sequence length="188" mass="20692">MQLRPPDSDSEGTFHSAAPGAPANPSDNSNSDLFNNRPEHLPPRPHYTASSWRLLLYPLHPPVVNVNCKGVLHVSFSAALLDRVGGLAIVAARSAKTDMHVSFAGSAREGETLWIARRAWARRTVAGEAAESCQYRRPDSRRRPLFDREVRGPRKSSIAKKIPSANWLLEAVSWCADDVDARGDGREC</sequence>
<dbReference type="InterPro" id="IPR029069">
    <property type="entry name" value="HotDog_dom_sf"/>
</dbReference>
<comment type="caution">
    <text evidence="2">The sequence shown here is derived from an EMBL/GenBank/DDBJ whole genome shotgun (WGS) entry which is preliminary data.</text>
</comment>
<evidence type="ECO:0000313" key="3">
    <source>
        <dbReference type="Proteomes" id="UP001219525"/>
    </source>
</evidence>
<dbReference type="SUPFAM" id="SSF54637">
    <property type="entry name" value="Thioesterase/thiol ester dehydrase-isomerase"/>
    <property type="match status" value="1"/>
</dbReference>
<accession>A0AAD6UQJ4</accession>
<feature type="region of interest" description="Disordered" evidence="1">
    <location>
        <begin position="1"/>
        <end position="42"/>
    </location>
</feature>
<keyword evidence="3" id="KW-1185">Reference proteome</keyword>
<dbReference type="EMBL" id="JARJCW010000144">
    <property type="protein sequence ID" value="KAJ7190692.1"/>
    <property type="molecule type" value="Genomic_DNA"/>
</dbReference>
<evidence type="ECO:0000256" key="1">
    <source>
        <dbReference type="SAM" id="MobiDB-lite"/>
    </source>
</evidence>
<dbReference type="AlphaFoldDB" id="A0AAD6UQJ4"/>
<proteinExistence type="predicted"/>
<reference evidence="2" key="1">
    <citation type="submission" date="2023-03" db="EMBL/GenBank/DDBJ databases">
        <title>Massive genome expansion in bonnet fungi (Mycena s.s.) driven by repeated elements and novel gene families across ecological guilds.</title>
        <authorList>
            <consortium name="Lawrence Berkeley National Laboratory"/>
            <person name="Harder C.B."/>
            <person name="Miyauchi S."/>
            <person name="Viragh M."/>
            <person name="Kuo A."/>
            <person name="Thoen E."/>
            <person name="Andreopoulos B."/>
            <person name="Lu D."/>
            <person name="Skrede I."/>
            <person name="Drula E."/>
            <person name="Henrissat B."/>
            <person name="Morin E."/>
            <person name="Kohler A."/>
            <person name="Barry K."/>
            <person name="LaButti K."/>
            <person name="Morin E."/>
            <person name="Salamov A."/>
            <person name="Lipzen A."/>
            <person name="Mereny Z."/>
            <person name="Hegedus B."/>
            <person name="Baldrian P."/>
            <person name="Stursova M."/>
            <person name="Weitz H."/>
            <person name="Taylor A."/>
            <person name="Grigoriev I.V."/>
            <person name="Nagy L.G."/>
            <person name="Martin F."/>
            <person name="Kauserud H."/>
        </authorList>
    </citation>
    <scope>NUCLEOTIDE SEQUENCE</scope>
    <source>
        <strain evidence="2">9144</strain>
    </source>
</reference>